<dbReference type="EMBL" id="JANPWB010000003">
    <property type="protein sequence ID" value="KAJ1204408.1"/>
    <property type="molecule type" value="Genomic_DNA"/>
</dbReference>
<name>A0AAV7VRT9_PLEWA</name>
<organism evidence="1 2">
    <name type="scientific">Pleurodeles waltl</name>
    <name type="common">Iberian ribbed newt</name>
    <dbReference type="NCBI Taxonomy" id="8319"/>
    <lineage>
        <taxon>Eukaryota</taxon>
        <taxon>Metazoa</taxon>
        <taxon>Chordata</taxon>
        <taxon>Craniata</taxon>
        <taxon>Vertebrata</taxon>
        <taxon>Euteleostomi</taxon>
        <taxon>Amphibia</taxon>
        <taxon>Batrachia</taxon>
        <taxon>Caudata</taxon>
        <taxon>Salamandroidea</taxon>
        <taxon>Salamandridae</taxon>
        <taxon>Pleurodelinae</taxon>
        <taxon>Pleurodeles</taxon>
    </lineage>
</organism>
<sequence>MQQSMSRFFTACKNLSLTISTKKTEVFHQSAPQKMYVEPTITTEGEILKAVEKFTYLSSTLTRCVNIDNEVDTCIAEYLHLAEERASQVSRPPCTYARHTPPKKLLCGELAEDKRTQGGQKKCFKDTMKVSMRSSGIDLDSWETLAQDRPDWQSYIGKGATSYEQSKNAEGQKKYELCKSIANPADHLCLTCARAF</sequence>
<evidence type="ECO:0000313" key="2">
    <source>
        <dbReference type="Proteomes" id="UP001066276"/>
    </source>
</evidence>
<dbReference type="Proteomes" id="UP001066276">
    <property type="component" value="Chromosome 2_1"/>
</dbReference>
<dbReference type="PANTHER" id="PTHR47027">
    <property type="entry name" value="REVERSE TRANSCRIPTASE DOMAIN-CONTAINING PROTEIN"/>
    <property type="match status" value="1"/>
</dbReference>
<dbReference type="AlphaFoldDB" id="A0AAV7VRT9"/>
<protein>
    <submittedName>
        <fullName evidence="1">Uncharacterized protein</fullName>
    </submittedName>
</protein>
<reference evidence="1" key="1">
    <citation type="journal article" date="2022" name="bioRxiv">
        <title>Sequencing and chromosome-scale assembly of the giantPleurodeles waltlgenome.</title>
        <authorList>
            <person name="Brown T."/>
            <person name="Elewa A."/>
            <person name="Iarovenko S."/>
            <person name="Subramanian E."/>
            <person name="Araus A.J."/>
            <person name="Petzold A."/>
            <person name="Susuki M."/>
            <person name="Suzuki K.-i.T."/>
            <person name="Hayashi T."/>
            <person name="Toyoda A."/>
            <person name="Oliveira C."/>
            <person name="Osipova E."/>
            <person name="Leigh N.D."/>
            <person name="Simon A."/>
            <person name="Yun M.H."/>
        </authorList>
    </citation>
    <scope>NUCLEOTIDE SEQUENCE</scope>
    <source>
        <strain evidence="1">20211129_DDA</strain>
        <tissue evidence="1">Liver</tissue>
    </source>
</reference>
<proteinExistence type="predicted"/>
<evidence type="ECO:0000313" key="1">
    <source>
        <dbReference type="EMBL" id="KAJ1204408.1"/>
    </source>
</evidence>
<accession>A0AAV7VRT9</accession>
<gene>
    <name evidence="1" type="ORF">NDU88_008186</name>
</gene>
<keyword evidence="2" id="KW-1185">Reference proteome</keyword>
<dbReference type="PANTHER" id="PTHR47027:SF26">
    <property type="entry name" value="REVERSE TRANSCRIPTASE DOMAIN-CONTAINING PROTEIN"/>
    <property type="match status" value="1"/>
</dbReference>
<comment type="caution">
    <text evidence="1">The sequence shown here is derived from an EMBL/GenBank/DDBJ whole genome shotgun (WGS) entry which is preliminary data.</text>
</comment>